<proteinExistence type="predicted"/>
<dbReference type="Proteomes" id="UP000572377">
    <property type="component" value="Unassembled WGS sequence"/>
</dbReference>
<dbReference type="EMBL" id="JABFBC010000002">
    <property type="protein sequence ID" value="NNU81325.1"/>
    <property type="molecule type" value="Genomic_DNA"/>
</dbReference>
<comment type="caution">
    <text evidence="1">The sequence shown here is derived from an EMBL/GenBank/DDBJ whole genome shotgun (WGS) entry which is preliminary data.</text>
</comment>
<accession>A0A849L4P5</accession>
<sequence length="305" mass="33597">MEVRLHIGAHRTGTTRLQQALRRRASWLRDKRGLGVYWPEQVRPERNLGFNLKASLPAPLGRLVRSAAVDRVAALRAEAEAQGKRRMVVSEENWAGLIDQMIATGAIYPAIRRRIGALAPVFRGDRVTLLFSVREYSSFYASLYCHRTRTRPLPPFERGKQRYLALPRRWPAVLADLGRAMPDAEILVWPFETLRGNGGAALCAILGQDNIVGLNEALKPALPSPSAAAVARLNAMVSGPDLQREARIAVVKALADGPRFDPWTAEERVALQAAYEADLAELSAAPPGNVRLIDLRARQAEVGHG</sequence>
<dbReference type="AlphaFoldDB" id="A0A849L4P5"/>
<keyword evidence="2" id="KW-1185">Reference proteome</keyword>
<name>A0A849L4P5_9RHOB</name>
<dbReference type="InterPro" id="IPR027417">
    <property type="entry name" value="P-loop_NTPase"/>
</dbReference>
<dbReference type="RefSeq" id="WP_171326163.1">
    <property type="nucleotide sequence ID" value="NZ_JABFBC010000002.1"/>
</dbReference>
<protein>
    <recommendedName>
        <fullName evidence="3">Sulfotransferase family protein</fullName>
    </recommendedName>
</protein>
<organism evidence="1 2">
    <name type="scientific">Halovulum dunhuangense</name>
    <dbReference type="NCBI Taxonomy" id="1505036"/>
    <lineage>
        <taxon>Bacteria</taxon>
        <taxon>Pseudomonadati</taxon>
        <taxon>Pseudomonadota</taxon>
        <taxon>Alphaproteobacteria</taxon>
        <taxon>Rhodobacterales</taxon>
        <taxon>Paracoccaceae</taxon>
        <taxon>Halovulum</taxon>
    </lineage>
</organism>
<evidence type="ECO:0000313" key="2">
    <source>
        <dbReference type="Proteomes" id="UP000572377"/>
    </source>
</evidence>
<reference evidence="1 2" key="1">
    <citation type="submission" date="2020-05" db="EMBL/GenBank/DDBJ databases">
        <title>Gimesia benthica sp. nov., a novel planctomycete isolated from a deep-sea water sample of the Northwest Indian Ocean.</title>
        <authorList>
            <person name="Wang J."/>
            <person name="Ruan C."/>
            <person name="Song L."/>
            <person name="Zhu Y."/>
            <person name="Li A."/>
            <person name="Zheng X."/>
            <person name="Wang L."/>
            <person name="Lu Z."/>
            <person name="Huang Y."/>
            <person name="Du W."/>
            <person name="Zhou Y."/>
            <person name="Huang L."/>
            <person name="Dai X."/>
        </authorList>
    </citation>
    <scope>NUCLEOTIDE SEQUENCE [LARGE SCALE GENOMIC DNA]</scope>
    <source>
        <strain evidence="1 2">YYQ-30</strain>
    </source>
</reference>
<dbReference type="SUPFAM" id="SSF52540">
    <property type="entry name" value="P-loop containing nucleoside triphosphate hydrolases"/>
    <property type="match status" value="1"/>
</dbReference>
<evidence type="ECO:0000313" key="1">
    <source>
        <dbReference type="EMBL" id="NNU81325.1"/>
    </source>
</evidence>
<gene>
    <name evidence="1" type="ORF">HMH01_12840</name>
</gene>
<evidence type="ECO:0008006" key="3">
    <source>
        <dbReference type="Google" id="ProtNLM"/>
    </source>
</evidence>